<dbReference type="InterPro" id="IPR036509">
    <property type="entry name" value="Met_Sox_Rdtase_MsrA_sf"/>
</dbReference>
<accession>A0A7R9Z4T8</accession>
<dbReference type="InterPro" id="IPR002569">
    <property type="entry name" value="Met_Sox_Rdtase_MsrA_dom"/>
</dbReference>
<organism evidence="6">
    <name type="scientific">Pseudictyota dubia</name>
    <dbReference type="NCBI Taxonomy" id="2749911"/>
    <lineage>
        <taxon>Eukaryota</taxon>
        <taxon>Sar</taxon>
        <taxon>Stramenopiles</taxon>
        <taxon>Ochrophyta</taxon>
        <taxon>Bacillariophyta</taxon>
        <taxon>Mediophyceae</taxon>
        <taxon>Biddulphiophycidae</taxon>
        <taxon>Eupodiscales</taxon>
        <taxon>Odontellaceae</taxon>
        <taxon>Pseudictyota</taxon>
    </lineage>
</organism>
<dbReference type="EMBL" id="HBED01014012">
    <property type="protein sequence ID" value="CAD8304592.1"/>
    <property type="molecule type" value="Transcribed_RNA"/>
</dbReference>
<evidence type="ECO:0000313" key="6">
    <source>
        <dbReference type="EMBL" id="CAD8304592.1"/>
    </source>
</evidence>
<sequence>MKDYTECVLVEFDPKVVTFEELLVDFGRMHTPTASSRQYRSVIFYSNQEQQEQAEEFLEGLRGTYRGVREVATKIEPMTRFYKAEEYHQHYIAKRQGNSY</sequence>
<dbReference type="PANTHER" id="PTHR43774">
    <property type="entry name" value="PEPTIDE METHIONINE SULFOXIDE REDUCTASE"/>
    <property type="match status" value="1"/>
</dbReference>
<proteinExistence type="inferred from homology"/>
<keyword evidence="3" id="KW-0560">Oxidoreductase</keyword>
<protein>
    <recommendedName>
        <fullName evidence="2">peptide-methionine (S)-S-oxide reductase</fullName>
        <ecNumber evidence="2">1.8.4.11</ecNumber>
    </recommendedName>
    <alternativeName>
        <fullName evidence="4">Peptide-methionine (S)-S-oxide reductase</fullName>
    </alternativeName>
</protein>
<gene>
    <name evidence="6" type="ORF">TDUB1175_LOCUS6994</name>
</gene>
<name>A0A7R9Z4T8_9STRA</name>
<reference evidence="6" key="1">
    <citation type="submission" date="2021-01" db="EMBL/GenBank/DDBJ databases">
        <authorList>
            <person name="Corre E."/>
            <person name="Pelletier E."/>
            <person name="Niang G."/>
            <person name="Scheremetjew M."/>
            <person name="Finn R."/>
            <person name="Kale V."/>
            <person name="Holt S."/>
            <person name="Cochrane G."/>
            <person name="Meng A."/>
            <person name="Brown T."/>
            <person name="Cohen L."/>
        </authorList>
    </citation>
    <scope>NUCLEOTIDE SEQUENCE</scope>
    <source>
        <strain evidence="6">CCMP147</strain>
    </source>
</reference>
<evidence type="ECO:0000256" key="4">
    <source>
        <dbReference type="ARBA" id="ARBA00030643"/>
    </source>
</evidence>
<comment type="similarity">
    <text evidence="1">Belongs to the MsrA Met sulfoxide reductase family.</text>
</comment>
<feature type="domain" description="Peptide methionine sulphoxide reductase MsrA" evidence="5">
    <location>
        <begin position="3"/>
        <end position="98"/>
    </location>
</feature>
<evidence type="ECO:0000256" key="1">
    <source>
        <dbReference type="ARBA" id="ARBA00005591"/>
    </source>
</evidence>
<dbReference type="Pfam" id="PF01625">
    <property type="entry name" value="PMSR"/>
    <property type="match status" value="1"/>
</dbReference>
<evidence type="ECO:0000256" key="2">
    <source>
        <dbReference type="ARBA" id="ARBA00012502"/>
    </source>
</evidence>
<dbReference type="GO" id="GO:0008113">
    <property type="term" value="F:peptide-methionine (S)-S-oxide reductase activity"/>
    <property type="evidence" value="ECO:0007669"/>
    <property type="project" value="UniProtKB-EC"/>
</dbReference>
<dbReference type="EC" id="1.8.4.11" evidence="2"/>
<evidence type="ECO:0000256" key="3">
    <source>
        <dbReference type="ARBA" id="ARBA00023002"/>
    </source>
</evidence>
<dbReference type="Gene3D" id="3.30.1060.10">
    <property type="entry name" value="Peptide methionine sulphoxide reductase MsrA"/>
    <property type="match status" value="1"/>
</dbReference>
<dbReference type="AlphaFoldDB" id="A0A7R9Z4T8"/>
<dbReference type="PANTHER" id="PTHR43774:SF1">
    <property type="entry name" value="PEPTIDE METHIONINE SULFOXIDE REDUCTASE MSRA 2"/>
    <property type="match status" value="1"/>
</dbReference>
<evidence type="ECO:0000259" key="5">
    <source>
        <dbReference type="Pfam" id="PF01625"/>
    </source>
</evidence>
<dbReference type="SUPFAM" id="SSF55068">
    <property type="entry name" value="Peptide methionine sulfoxide reductase"/>
    <property type="match status" value="1"/>
</dbReference>